<keyword evidence="1" id="KW-0472">Membrane</keyword>
<keyword evidence="1" id="KW-1133">Transmembrane helix</keyword>
<evidence type="ECO:0000313" key="2">
    <source>
        <dbReference type="EMBL" id="VVO66648.1"/>
    </source>
</evidence>
<evidence type="ECO:0000313" key="3">
    <source>
        <dbReference type="Proteomes" id="UP000327111"/>
    </source>
</evidence>
<evidence type="ECO:0000256" key="1">
    <source>
        <dbReference type="SAM" id="Phobius"/>
    </source>
</evidence>
<feature type="transmembrane region" description="Helical" evidence="1">
    <location>
        <begin position="107"/>
        <end position="128"/>
    </location>
</feature>
<proteinExistence type="predicted"/>
<name>A0A5E7HRP1_PSEFL</name>
<dbReference type="AlphaFoldDB" id="A0A5E7HRP1"/>
<reference evidence="2 3" key="1">
    <citation type="submission" date="2019-09" db="EMBL/GenBank/DDBJ databases">
        <authorList>
            <person name="Chandra G."/>
            <person name="Truman W A."/>
        </authorList>
    </citation>
    <scope>NUCLEOTIDE SEQUENCE [LARGE SCALE GENOMIC DNA]</scope>
    <source>
        <strain evidence="2">PS854</strain>
    </source>
</reference>
<keyword evidence="1" id="KW-0812">Transmembrane</keyword>
<sequence length="141" mass="15436">MFQQEVHEQPHPRRHCRATYEHRMNRFLVARVPGLQQRYQVTALQVLAHAELADTRNAGTYSRKLCQRFTTAAFDVAADLQGKLFSSADERPVGFGTSEVEGLGYPAISLAGAAMAGLGLLMVLAFAWRSRTIAAAVEGGC</sequence>
<dbReference type="Proteomes" id="UP000327111">
    <property type="component" value="Unassembled WGS sequence"/>
</dbReference>
<dbReference type="EMBL" id="CABVIF010000002">
    <property type="protein sequence ID" value="VVO66648.1"/>
    <property type="molecule type" value="Genomic_DNA"/>
</dbReference>
<organism evidence="2 3">
    <name type="scientific">Pseudomonas fluorescens</name>
    <dbReference type="NCBI Taxonomy" id="294"/>
    <lineage>
        <taxon>Bacteria</taxon>
        <taxon>Pseudomonadati</taxon>
        <taxon>Pseudomonadota</taxon>
        <taxon>Gammaproteobacteria</taxon>
        <taxon>Pseudomonadales</taxon>
        <taxon>Pseudomonadaceae</taxon>
        <taxon>Pseudomonas</taxon>
    </lineage>
</organism>
<accession>A0A5E7HRP1</accession>
<gene>
    <name evidence="2" type="ORF">PS854_01073</name>
</gene>
<protein>
    <submittedName>
        <fullName evidence="2">Uncharacterized protein</fullName>
    </submittedName>
</protein>